<gene>
    <name evidence="8" type="ORF">ONE63_008876</name>
</gene>
<evidence type="ECO:0000256" key="5">
    <source>
        <dbReference type="PROSITE-ProRule" id="PRU01379"/>
    </source>
</evidence>
<evidence type="ECO:0000256" key="4">
    <source>
        <dbReference type="ARBA" id="ARBA00026108"/>
    </source>
</evidence>
<evidence type="ECO:0000259" key="7">
    <source>
        <dbReference type="PROSITE" id="PS52035"/>
    </source>
</evidence>
<dbReference type="EMBL" id="JAPTSV010000007">
    <property type="protein sequence ID" value="KAJ1525658.1"/>
    <property type="molecule type" value="Genomic_DNA"/>
</dbReference>
<dbReference type="GO" id="GO:0004181">
    <property type="term" value="F:metallocarboxypeptidase activity"/>
    <property type="evidence" value="ECO:0007669"/>
    <property type="project" value="InterPro"/>
</dbReference>
<dbReference type="PANTHER" id="PTHR12756">
    <property type="entry name" value="CYTOSOLIC CARBOXYPEPTIDASE"/>
    <property type="match status" value="1"/>
</dbReference>
<name>A0AAV7XHS5_9NEOP</name>
<sequence length="841" mass="91691">MSEETQTEVLLDRLGALAAERGGRDHRDKDANVDTLRYVASRLHARTTSPDKACRERALSLVRARRPGLVSDMVALIESTRDPVCLTSLVGVLKEGIACESRGQRVAAVSQLVGCSSTAAALLRVLATLSPKEVHASEAFVSDLVWLLYRIACRDAKFAAKVRSTGACKVLHVVLRTQASGGKQLLPALHIFQVITKNPAVCTALARDGVAPTLEKLLSATGVLPSPRLRLVLLVVANLCRARVFLSRLCRGPLLPMLLRPLSRWDNFSGRVKLRICQCILVALQHAVGSKAGRKALVSGCGGGLGALQRFCRLCPEEKAYDAMVSRVCGILQQVCERRGLPVQGWLGPATFQYAPADQQGSDDSGDEADDADDVDDEDDDGEELDEDDAAAGQHPEKMAISSVTSSGAGSRRSSHRGSLGDVLDVDQQPPEAPQRRDPQDLLQYAPFCRELLEAPARTQDKSPLLAVNDDCSELAALQGVCATLPPRRAHCAIASRVPSVVRACKVAYPDMVGGGCTATLQPLSPRDRRVCRAKLLQCVDRVLQPGQLWNSVAYDLDRLLAEQLAKAAPEGRTLKNEDEGRLGGRPAPGTGLRFESRFESGNLRKAIQIGPREYDLILSSDVNSTKHHQWFYFEVANMDADAAYVFNIVNNEKANSQFNFGMQPVLYSVREATLGRAGWTHTGSDICYYRNSYQRPDGRRGRLYHTTTFTIKFPHAGDVCYLAYHYPYTYTQLLMQVLRWSRNAGGDVLLRAEPLCRTLNGTEVPLLTITAKDTKQNPVKGRSLVFLTARVHPGESNSSHVAQGTLDALLAPTGLGRALRAAHVFKVVPMLNVEGVVNGW</sequence>
<keyword evidence="9" id="KW-1185">Reference proteome</keyword>
<dbReference type="PROSITE" id="PS52035">
    <property type="entry name" value="PEPTIDASE_M14"/>
    <property type="match status" value="1"/>
</dbReference>
<protein>
    <recommendedName>
        <fullName evidence="4">tubulin-glutamate carboxypeptidase</fullName>
        <ecNumber evidence="4">3.4.17.24</ecNumber>
    </recommendedName>
</protein>
<evidence type="ECO:0000256" key="1">
    <source>
        <dbReference type="ARBA" id="ARBA00001947"/>
    </source>
</evidence>
<feature type="domain" description="Peptidase M14" evidence="7">
    <location>
        <begin position="727"/>
        <end position="841"/>
    </location>
</feature>
<feature type="compositionally biased region" description="Low complexity" evidence="6">
    <location>
        <begin position="402"/>
        <end position="412"/>
    </location>
</feature>
<evidence type="ECO:0000256" key="3">
    <source>
        <dbReference type="ARBA" id="ARBA00024524"/>
    </source>
</evidence>
<proteinExistence type="inferred from homology"/>
<dbReference type="Proteomes" id="UP001075354">
    <property type="component" value="Chromosome 7"/>
</dbReference>
<dbReference type="SUPFAM" id="SSF48371">
    <property type="entry name" value="ARM repeat"/>
    <property type="match status" value="1"/>
</dbReference>
<accession>A0AAV7XHS5</accession>
<dbReference type="Gene3D" id="3.40.630.10">
    <property type="entry name" value="Zn peptidases"/>
    <property type="match status" value="1"/>
</dbReference>
<feature type="region of interest" description="Disordered" evidence="6">
    <location>
        <begin position="354"/>
        <end position="441"/>
    </location>
</feature>
<comment type="catalytic activity">
    <reaction evidence="3">
        <text>C-terminal L-alpha-aminoacyl-L-glutamyl-L-glutamyl-[tubulin] + H2O = C-terminal L-alpha-aminoacyl-L-glutamyl-[tubulin] + L-glutamate</text>
        <dbReference type="Rhea" id="RHEA:63792"/>
        <dbReference type="Rhea" id="RHEA-COMP:16435"/>
        <dbReference type="Rhea" id="RHEA-COMP:16436"/>
        <dbReference type="ChEBI" id="CHEBI:15377"/>
        <dbReference type="ChEBI" id="CHEBI:29985"/>
        <dbReference type="ChEBI" id="CHEBI:149555"/>
        <dbReference type="ChEBI" id="CHEBI:149556"/>
        <dbReference type="EC" id="3.4.17.24"/>
    </reaction>
    <physiologicalReaction direction="left-to-right" evidence="3">
        <dbReference type="Rhea" id="RHEA:63793"/>
    </physiologicalReaction>
</comment>
<dbReference type="GO" id="GO:0006508">
    <property type="term" value="P:proteolysis"/>
    <property type="evidence" value="ECO:0007669"/>
    <property type="project" value="InterPro"/>
</dbReference>
<comment type="caution">
    <text evidence="8">The sequence shown here is derived from an EMBL/GenBank/DDBJ whole genome shotgun (WGS) entry which is preliminary data.</text>
</comment>
<dbReference type="Gene3D" id="1.25.10.10">
    <property type="entry name" value="Leucine-rich Repeat Variant"/>
    <property type="match status" value="1"/>
</dbReference>
<dbReference type="InterPro" id="IPR040626">
    <property type="entry name" value="Pepdidase_M14_N"/>
</dbReference>
<organism evidence="8 9">
    <name type="scientific">Megalurothrips usitatus</name>
    <name type="common">bean blossom thrips</name>
    <dbReference type="NCBI Taxonomy" id="439358"/>
    <lineage>
        <taxon>Eukaryota</taxon>
        <taxon>Metazoa</taxon>
        <taxon>Ecdysozoa</taxon>
        <taxon>Arthropoda</taxon>
        <taxon>Hexapoda</taxon>
        <taxon>Insecta</taxon>
        <taxon>Pterygota</taxon>
        <taxon>Neoptera</taxon>
        <taxon>Paraneoptera</taxon>
        <taxon>Thysanoptera</taxon>
        <taxon>Terebrantia</taxon>
        <taxon>Thripoidea</taxon>
        <taxon>Thripidae</taxon>
        <taxon>Megalurothrips</taxon>
    </lineage>
</organism>
<dbReference type="Pfam" id="PF18027">
    <property type="entry name" value="Pepdidase_M14_N"/>
    <property type="match status" value="1"/>
</dbReference>
<evidence type="ECO:0000256" key="6">
    <source>
        <dbReference type="SAM" id="MobiDB-lite"/>
    </source>
</evidence>
<dbReference type="GO" id="GO:0008270">
    <property type="term" value="F:zinc ion binding"/>
    <property type="evidence" value="ECO:0007669"/>
    <property type="project" value="InterPro"/>
</dbReference>
<reference evidence="8" key="1">
    <citation type="submission" date="2022-12" db="EMBL/GenBank/DDBJ databases">
        <title>Chromosome-level genome assembly of the bean flower thrips Megalurothrips usitatus.</title>
        <authorList>
            <person name="Ma L."/>
            <person name="Liu Q."/>
            <person name="Li H."/>
            <person name="Cai W."/>
        </authorList>
    </citation>
    <scope>NUCLEOTIDE SEQUENCE</scope>
    <source>
        <strain evidence="8">Cailab_2022a</strain>
    </source>
</reference>
<dbReference type="PANTHER" id="PTHR12756:SF11">
    <property type="entry name" value="CYTOSOLIC CARBOXYPEPTIDASE 1"/>
    <property type="match status" value="1"/>
</dbReference>
<evidence type="ECO:0000313" key="8">
    <source>
        <dbReference type="EMBL" id="KAJ1525658.1"/>
    </source>
</evidence>
<dbReference type="InterPro" id="IPR011989">
    <property type="entry name" value="ARM-like"/>
</dbReference>
<dbReference type="InterPro" id="IPR000834">
    <property type="entry name" value="Peptidase_M14"/>
</dbReference>
<dbReference type="Pfam" id="PF25571">
    <property type="entry name" value="TPR_CCP1_N"/>
    <property type="match status" value="1"/>
</dbReference>
<evidence type="ECO:0000313" key="9">
    <source>
        <dbReference type="Proteomes" id="UP001075354"/>
    </source>
</evidence>
<feature type="compositionally biased region" description="Acidic residues" evidence="6">
    <location>
        <begin position="364"/>
        <end position="390"/>
    </location>
</feature>
<comment type="similarity">
    <text evidence="2 5">Belongs to the peptidase M14 family.</text>
</comment>
<dbReference type="InterPro" id="IPR016024">
    <property type="entry name" value="ARM-type_fold"/>
</dbReference>
<comment type="caution">
    <text evidence="5">Lacks conserved residue(s) required for the propagation of feature annotation.</text>
</comment>
<dbReference type="InterPro" id="IPR050821">
    <property type="entry name" value="Cytosolic_carboxypeptidase"/>
</dbReference>
<dbReference type="AlphaFoldDB" id="A0AAV7XHS5"/>
<dbReference type="Gene3D" id="2.60.40.3120">
    <property type="match status" value="1"/>
</dbReference>
<dbReference type="EC" id="3.4.17.24" evidence="4"/>
<comment type="cofactor">
    <cofactor evidence="1">
        <name>Zn(2+)</name>
        <dbReference type="ChEBI" id="CHEBI:29105"/>
    </cofactor>
</comment>
<dbReference type="SUPFAM" id="SSF53187">
    <property type="entry name" value="Zn-dependent exopeptidases"/>
    <property type="match status" value="1"/>
</dbReference>
<evidence type="ECO:0000256" key="2">
    <source>
        <dbReference type="ARBA" id="ARBA00005988"/>
    </source>
</evidence>